<dbReference type="Proteomes" id="UP001165422">
    <property type="component" value="Unassembled WGS sequence"/>
</dbReference>
<sequence>MLTLRLQLNSIDVFVRTDGMPIDSQILDLDNVGNKFSGGFEWYEFLVKEKGDIPEAVRIASVLYKYD</sequence>
<keyword evidence="2" id="KW-1185">Reference proteome</keyword>
<evidence type="ECO:0000313" key="1">
    <source>
        <dbReference type="EMBL" id="MCC9293905.1"/>
    </source>
</evidence>
<protein>
    <submittedName>
        <fullName evidence="1">Uncharacterized protein</fullName>
    </submittedName>
</protein>
<accession>A0ABS8N286</accession>
<comment type="caution">
    <text evidence="1">The sequence shown here is derived from an EMBL/GenBank/DDBJ whole genome shotgun (WGS) entry which is preliminary data.</text>
</comment>
<organism evidence="1 2">
    <name type="scientific">Clostridium aromativorans</name>
    <dbReference type="NCBI Taxonomy" id="2836848"/>
    <lineage>
        <taxon>Bacteria</taxon>
        <taxon>Bacillati</taxon>
        <taxon>Bacillota</taxon>
        <taxon>Clostridia</taxon>
        <taxon>Eubacteriales</taxon>
        <taxon>Clostridiaceae</taxon>
        <taxon>Clostridium</taxon>
    </lineage>
</organism>
<name>A0ABS8N286_9CLOT</name>
<reference evidence="1" key="1">
    <citation type="submission" date="2021-11" db="EMBL/GenBank/DDBJ databases">
        <authorList>
            <person name="Qingchun L."/>
            <person name="Dong Z."/>
            <person name="Zongwei Q."/>
            <person name="Jia Z."/>
            <person name="Duotao L."/>
        </authorList>
    </citation>
    <scope>NUCLEOTIDE SEQUENCE</scope>
    <source>
        <strain evidence="1">WLY-B-L2</strain>
    </source>
</reference>
<evidence type="ECO:0000313" key="2">
    <source>
        <dbReference type="Proteomes" id="UP001165422"/>
    </source>
</evidence>
<dbReference type="EMBL" id="JAJJPB010000002">
    <property type="protein sequence ID" value="MCC9293905.1"/>
    <property type="molecule type" value="Genomic_DNA"/>
</dbReference>
<proteinExistence type="predicted"/>
<gene>
    <name evidence="1" type="ORF">LN736_03340</name>
</gene>